<keyword evidence="3" id="KW-1185">Reference proteome</keyword>
<dbReference type="Gene3D" id="3.30.1870.10">
    <property type="entry name" value="EreA-like, domain 2"/>
    <property type="match status" value="1"/>
</dbReference>
<gene>
    <name evidence="2" type="ORF">WJU22_09210</name>
</gene>
<dbReference type="InterPro" id="IPR007815">
    <property type="entry name" value="Emycin_Estase"/>
</dbReference>
<dbReference type="Gene3D" id="1.20.1440.30">
    <property type="entry name" value="Biosynthetic Protein domain"/>
    <property type="match status" value="1"/>
</dbReference>
<evidence type="ECO:0000256" key="1">
    <source>
        <dbReference type="SAM" id="SignalP"/>
    </source>
</evidence>
<dbReference type="PANTHER" id="PTHR31299">
    <property type="entry name" value="ESTERASE, PUTATIVE (AFU_ORTHOLOGUE AFUA_1G05850)-RELATED"/>
    <property type="match status" value="1"/>
</dbReference>
<feature type="chain" id="PRO_5045860572" evidence="1">
    <location>
        <begin position="21"/>
        <end position="399"/>
    </location>
</feature>
<dbReference type="RefSeq" id="WP_341842946.1">
    <property type="nucleotide sequence ID" value="NZ_CP149792.1"/>
</dbReference>
<proteinExistence type="predicted"/>
<reference evidence="2 3" key="1">
    <citation type="submission" date="2024-03" db="EMBL/GenBank/DDBJ databases">
        <title>Chitinophaga caseinilytica sp. nov., a casein hydrolysing bacterium isolated from forest soil.</title>
        <authorList>
            <person name="Lee D.S."/>
            <person name="Han D.M."/>
            <person name="Baek J.H."/>
            <person name="Choi D.G."/>
            <person name="Jeon J.H."/>
            <person name="Jeon C.O."/>
        </authorList>
    </citation>
    <scope>NUCLEOTIDE SEQUENCE [LARGE SCALE GENOMIC DNA]</scope>
    <source>
        <strain evidence="2 3">KACC 19118</strain>
    </source>
</reference>
<name>A0ABZ2ZAL2_9BACT</name>
<evidence type="ECO:0000313" key="2">
    <source>
        <dbReference type="EMBL" id="WZN48352.1"/>
    </source>
</evidence>
<keyword evidence="1" id="KW-0732">Signal</keyword>
<dbReference type="Proteomes" id="UP001449657">
    <property type="component" value="Chromosome"/>
</dbReference>
<protein>
    <submittedName>
        <fullName evidence="2">Erythromycin esterase family protein</fullName>
    </submittedName>
</protein>
<dbReference type="CDD" id="cd14728">
    <property type="entry name" value="Ere-like"/>
    <property type="match status" value="1"/>
</dbReference>
<dbReference type="SUPFAM" id="SSF159501">
    <property type="entry name" value="EreA/ChaN-like"/>
    <property type="match status" value="1"/>
</dbReference>
<dbReference type="Gene3D" id="3.40.1660.10">
    <property type="entry name" value="EreA-like (biosynthetic domain)"/>
    <property type="match status" value="1"/>
</dbReference>
<evidence type="ECO:0000313" key="3">
    <source>
        <dbReference type="Proteomes" id="UP001449657"/>
    </source>
</evidence>
<accession>A0ABZ2ZAL2</accession>
<feature type="signal peptide" evidence="1">
    <location>
        <begin position="1"/>
        <end position="20"/>
    </location>
</feature>
<dbReference type="InterPro" id="IPR052036">
    <property type="entry name" value="Hydrolase/PRTase-associated"/>
</dbReference>
<dbReference type="Pfam" id="PF05139">
    <property type="entry name" value="Erythro_esteras"/>
    <property type="match status" value="1"/>
</dbReference>
<dbReference type="EMBL" id="CP150096">
    <property type="protein sequence ID" value="WZN48352.1"/>
    <property type="molecule type" value="Genomic_DNA"/>
</dbReference>
<organism evidence="2 3">
    <name type="scientific">Chitinophaga caseinilytica</name>
    <dbReference type="NCBI Taxonomy" id="2267521"/>
    <lineage>
        <taxon>Bacteria</taxon>
        <taxon>Pseudomonadati</taxon>
        <taxon>Bacteroidota</taxon>
        <taxon>Chitinophagia</taxon>
        <taxon>Chitinophagales</taxon>
        <taxon>Chitinophagaceae</taxon>
        <taxon>Chitinophaga</taxon>
    </lineage>
</organism>
<dbReference type="PANTHER" id="PTHR31299:SF0">
    <property type="entry name" value="ESTERASE, PUTATIVE (AFU_ORTHOLOGUE AFUA_1G05850)-RELATED"/>
    <property type="match status" value="1"/>
</dbReference>
<sequence length="399" mass="45496">MKRIYLPLLALLCLCANVSAQKPITLSSTDPAADYADLLPLKNQLSHATVIGAGEGTHGSREFFRMKHRLFRFLAEEMGFTVFAMEDSPIGAALIQQFIDTGEGNPVAIIREHFHKVYQVKELSDLVYWMRDYNLHHDKKLRFAGFDCQQMHYFHQQLSGLSTQYDLQCFAPLLNYTADTGITFSKAMEPIIRICDSLKRVLPASMNGVPEADWKLARFCLNNILAAAHEFRMQQDDWEQSFNTRDSMMANNIFWLAEKYKGEKMMLWAHNSHLGNVYSDSGFTFRPMGEHLRKVYGQRYQNIAMLTGSGTYRALPDHHVEPDTAHAIVPPIAGSAEAQLQAYKIPMFILPLHKSGIRGRMRTIGSIASEYQFTLWPVALRERFNWVVYLEKTSSAATL</sequence>